<name>A0A401UH49_9CLOT</name>
<dbReference type="Pfam" id="PF01257">
    <property type="entry name" value="2Fe-2S_thioredx"/>
    <property type="match status" value="1"/>
</dbReference>
<dbReference type="EMBL" id="BHYK01000002">
    <property type="protein sequence ID" value="GCD08887.1"/>
    <property type="molecule type" value="Genomic_DNA"/>
</dbReference>
<dbReference type="Gene3D" id="3.40.30.10">
    <property type="entry name" value="Glutaredoxin"/>
    <property type="match status" value="1"/>
</dbReference>
<protein>
    <submittedName>
        <fullName evidence="1">NADH dehydrogenase</fullName>
    </submittedName>
</protein>
<dbReference type="Proteomes" id="UP000287872">
    <property type="component" value="Unassembled WGS sequence"/>
</dbReference>
<organism evidence="1 2">
    <name type="scientific">Clostridium tagluense</name>
    <dbReference type="NCBI Taxonomy" id="360422"/>
    <lineage>
        <taxon>Bacteria</taxon>
        <taxon>Bacillati</taxon>
        <taxon>Bacillota</taxon>
        <taxon>Clostridia</taxon>
        <taxon>Eubacteriales</taxon>
        <taxon>Clostridiaceae</taxon>
        <taxon>Clostridium</taxon>
    </lineage>
</organism>
<accession>A0A401UH49</accession>
<sequence>MIDLSVCVGSACHIKGSYNVINNFQQIIEEYNLADKVQLKAIFCLGHCTKGVSVKIDDGEVYSVSGATSRKFFETEILPKLIIKK</sequence>
<reference evidence="1 2" key="1">
    <citation type="submission" date="2018-11" db="EMBL/GenBank/DDBJ databases">
        <title>Genome sequencing and assembly of Clostridium tagluense strain A121.</title>
        <authorList>
            <person name="Murakami T."/>
            <person name="Segawa T."/>
            <person name="Shcherbakova V.A."/>
            <person name="Mori H."/>
            <person name="Yoshimura Y."/>
        </authorList>
    </citation>
    <scope>NUCLEOTIDE SEQUENCE [LARGE SCALE GENOMIC DNA]</scope>
    <source>
        <strain evidence="1 2">A121</strain>
    </source>
</reference>
<dbReference type="OrthoDB" id="9807975at2"/>
<gene>
    <name evidence="1" type="ORF">Ctaglu_05100</name>
</gene>
<dbReference type="CDD" id="cd02980">
    <property type="entry name" value="TRX_Fd_family"/>
    <property type="match status" value="1"/>
</dbReference>
<dbReference type="InterPro" id="IPR036249">
    <property type="entry name" value="Thioredoxin-like_sf"/>
</dbReference>
<evidence type="ECO:0000313" key="1">
    <source>
        <dbReference type="EMBL" id="GCD08887.1"/>
    </source>
</evidence>
<proteinExistence type="predicted"/>
<keyword evidence="2" id="KW-1185">Reference proteome</keyword>
<dbReference type="RefSeq" id="WP_124997770.1">
    <property type="nucleotide sequence ID" value="NZ_BHYK01000002.1"/>
</dbReference>
<dbReference type="AlphaFoldDB" id="A0A401UH49"/>
<evidence type="ECO:0000313" key="2">
    <source>
        <dbReference type="Proteomes" id="UP000287872"/>
    </source>
</evidence>
<dbReference type="SUPFAM" id="SSF52833">
    <property type="entry name" value="Thioredoxin-like"/>
    <property type="match status" value="1"/>
</dbReference>
<comment type="caution">
    <text evidence="1">The sequence shown here is derived from an EMBL/GenBank/DDBJ whole genome shotgun (WGS) entry which is preliminary data.</text>
</comment>